<evidence type="ECO:0000313" key="3">
    <source>
        <dbReference type="Proteomes" id="UP000241462"/>
    </source>
</evidence>
<accession>A0A2T3AJE2</accession>
<feature type="region of interest" description="Disordered" evidence="1">
    <location>
        <begin position="77"/>
        <end position="264"/>
    </location>
</feature>
<proteinExistence type="predicted"/>
<organism evidence="2 3">
    <name type="scientific">Coniella lustricola</name>
    <dbReference type="NCBI Taxonomy" id="2025994"/>
    <lineage>
        <taxon>Eukaryota</taxon>
        <taxon>Fungi</taxon>
        <taxon>Dikarya</taxon>
        <taxon>Ascomycota</taxon>
        <taxon>Pezizomycotina</taxon>
        <taxon>Sordariomycetes</taxon>
        <taxon>Sordariomycetidae</taxon>
        <taxon>Diaporthales</taxon>
        <taxon>Schizoparmaceae</taxon>
        <taxon>Coniella</taxon>
    </lineage>
</organism>
<feature type="region of interest" description="Disordered" evidence="1">
    <location>
        <begin position="30"/>
        <end position="58"/>
    </location>
</feature>
<dbReference type="AlphaFoldDB" id="A0A2T3AJE2"/>
<feature type="compositionally biased region" description="Basic and acidic residues" evidence="1">
    <location>
        <begin position="37"/>
        <end position="55"/>
    </location>
</feature>
<feature type="compositionally biased region" description="Pro residues" evidence="1">
    <location>
        <begin position="198"/>
        <end position="210"/>
    </location>
</feature>
<protein>
    <submittedName>
        <fullName evidence="2">Uncharacterized protein</fullName>
    </submittedName>
</protein>
<sequence length="596" mass="63444">MGFGPGSAEGSVQLPTLTTHPRMVGLATSQQHFQHRQSVEPEHHGSTGGHGDGRRHSTYYTHSLPEALRPIDEDYDGGSMHGMPRRRGAQPEDFEMLNSPDIKRRRFEGMGRSPDHAYATPMGAVPHHPGRSGYPPQSPYPPQQYHQQHPDSRRGSAVGYAGGSYPSHPSGSYPMPAPLPQPRPTAGPSGASSQSQPQPQPQQMAPPPRPGRLSTASGVAAPSPPELPAKAGQPGFDASLTLAPLQIPPTSPTQTADTSGGARSLSSAVLSGLGAGAFTPTPGQWGDGQTRGVEALLLSIPYLNRLSALRRIEPPLGPPGPGGPGVETRGPVIAIEGTHEGLLRDVRPVVERALRESRECEVRIWTDSSVERALTPPDDSGSASKADQIEDVEMAGAQGKTTRMNGSRHNSIARTSDSTDSGMLGAHSVGASTATAAQQGGGPKALVDYLHTILRWHTKSAEIVKHITTEPAKNGPFKLIPVALIPGGFGLTLSDRAATTIDITDVYSPLDHWQWMASLWRGIVGADLVVYVREMTADEATLNHRPVEYHASGVMEVKVAGGKVDETMERRLAFEVMEWIMAGSFRDGYAFAGEGR</sequence>
<dbReference type="OrthoDB" id="6247875at2759"/>
<evidence type="ECO:0000256" key="1">
    <source>
        <dbReference type="SAM" id="MobiDB-lite"/>
    </source>
</evidence>
<reference evidence="2 3" key="1">
    <citation type="journal article" date="2018" name="Mycol. Prog.">
        <title>Coniella lustricola, a new species from submerged detritus.</title>
        <authorList>
            <person name="Raudabaugh D.B."/>
            <person name="Iturriaga T."/>
            <person name="Carver A."/>
            <person name="Mondo S."/>
            <person name="Pangilinan J."/>
            <person name="Lipzen A."/>
            <person name="He G."/>
            <person name="Amirebrahimi M."/>
            <person name="Grigoriev I.V."/>
            <person name="Miller A.N."/>
        </authorList>
    </citation>
    <scope>NUCLEOTIDE SEQUENCE [LARGE SCALE GENOMIC DNA]</scope>
    <source>
        <strain evidence="2 3">B22-T-1</strain>
    </source>
</reference>
<name>A0A2T3AJE2_9PEZI</name>
<dbReference type="InParanoid" id="A0A2T3AJE2"/>
<keyword evidence="3" id="KW-1185">Reference proteome</keyword>
<feature type="compositionally biased region" description="Pro residues" evidence="1">
    <location>
        <begin position="175"/>
        <end position="185"/>
    </location>
</feature>
<evidence type="ECO:0000313" key="2">
    <source>
        <dbReference type="EMBL" id="PSS00604.1"/>
    </source>
</evidence>
<feature type="compositionally biased region" description="Low complexity" evidence="1">
    <location>
        <begin position="186"/>
        <end position="197"/>
    </location>
</feature>
<feature type="region of interest" description="Disordered" evidence="1">
    <location>
        <begin position="400"/>
        <end position="426"/>
    </location>
</feature>
<dbReference type="STRING" id="2025994.A0A2T3AJE2"/>
<feature type="compositionally biased region" description="Polar residues" evidence="1">
    <location>
        <begin position="400"/>
        <end position="421"/>
    </location>
</feature>
<dbReference type="EMBL" id="KZ678383">
    <property type="protein sequence ID" value="PSS00604.1"/>
    <property type="molecule type" value="Genomic_DNA"/>
</dbReference>
<gene>
    <name evidence="2" type="ORF">BD289DRAFT_30118</name>
</gene>
<dbReference type="Proteomes" id="UP000241462">
    <property type="component" value="Unassembled WGS sequence"/>
</dbReference>
<feature type="compositionally biased region" description="Low complexity" evidence="1">
    <location>
        <begin position="163"/>
        <end position="174"/>
    </location>
</feature>